<feature type="transmembrane region" description="Helical" evidence="3">
    <location>
        <begin position="203"/>
        <end position="223"/>
    </location>
</feature>
<feature type="transmembrane region" description="Helical" evidence="3">
    <location>
        <begin position="345"/>
        <end position="372"/>
    </location>
</feature>
<dbReference type="OrthoDB" id="1730117at2759"/>
<name>A0A9N9RGT5_9NEOP</name>
<keyword evidence="3" id="KW-1133">Transmembrane helix</keyword>
<feature type="transmembrane region" description="Helical" evidence="3">
    <location>
        <begin position="287"/>
        <end position="309"/>
    </location>
</feature>
<evidence type="ECO:0008006" key="6">
    <source>
        <dbReference type="Google" id="ProtNLM"/>
    </source>
</evidence>
<evidence type="ECO:0000256" key="3">
    <source>
        <dbReference type="SAM" id="Phobius"/>
    </source>
</evidence>
<dbReference type="Pfam" id="PF13347">
    <property type="entry name" value="MFS_2"/>
    <property type="match status" value="1"/>
</dbReference>
<feature type="transmembrane region" description="Helical" evidence="3">
    <location>
        <begin position="89"/>
        <end position="110"/>
    </location>
</feature>
<evidence type="ECO:0000256" key="2">
    <source>
        <dbReference type="SAM" id="MobiDB-lite"/>
    </source>
</evidence>
<feature type="transmembrane region" description="Helical" evidence="3">
    <location>
        <begin position="20"/>
        <end position="44"/>
    </location>
</feature>
<keyword evidence="3" id="KW-0812">Transmembrane</keyword>
<dbReference type="PANTHER" id="PTHR11328:SF28">
    <property type="entry name" value="MAJOR FACILITATOR SUPERFAMILY DOMAIN-CONTAINING PROTEIN 12"/>
    <property type="match status" value="1"/>
</dbReference>
<protein>
    <recommendedName>
        <fullName evidence="6">Major facilitator superfamily domain-containing protein 12-like</fullName>
    </recommendedName>
</protein>
<dbReference type="Proteomes" id="UP001153714">
    <property type="component" value="Chromosome 9"/>
</dbReference>
<dbReference type="PANTHER" id="PTHR11328">
    <property type="entry name" value="MAJOR FACILITATOR SUPERFAMILY DOMAIN-CONTAINING PROTEIN"/>
    <property type="match status" value="1"/>
</dbReference>
<organism evidence="4 5">
    <name type="scientific">Diatraea saccharalis</name>
    <name type="common">sugarcane borer</name>
    <dbReference type="NCBI Taxonomy" id="40085"/>
    <lineage>
        <taxon>Eukaryota</taxon>
        <taxon>Metazoa</taxon>
        <taxon>Ecdysozoa</taxon>
        <taxon>Arthropoda</taxon>
        <taxon>Hexapoda</taxon>
        <taxon>Insecta</taxon>
        <taxon>Pterygota</taxon>
        <taxon>Neoptera</taxon>
        <taxon>Endopterygota</taxon>
        <taxon>Lepidoptera</taxon>
        <taxon>Glossata</taxon>
        <taxon>Ditrysia</taxon>
        <taxon>Pyraloidea</taxon>
        <taxon>Crambidae</taxon>
        <taxon>Crambinae</taxon>
        <taxon>Diatraea</taxon>
    </lineage>
</organism>
<dbReference type="FunFam" id="1.20.1250.20:FF:000431">
    <property type="entry name" value="Predicted protein"/>
    <property type="match status" value="1"/>
</dbReference>
<reference evidence="4" key="2">
    <citation type="submission" date="2022-10" db="EMBL/GenBank/DDBJ databases">
        <authorList>
            <consortium name="ENA_rothamsted_submissions"/>
            <consortium name="culmorum"/>
            <person name="King R."/>
        </authorList>
    </citation>
    <scope>NUCLEOTIDE SEQUENCE</scope>
</reference>
<dbReference type="EMBL" id="OU893340">
    <property type="protein sequence ID" value="CAG9796718.1"/>
    <property type="molecule type" value="Genomic_DNA"/>
</dbReference>
<evidence type="ECO:0000313" key="4">
    <source>
        <dbReference type="EMBL" id="CAG9796718.1"/>
    </source>
</evidence>
<feature type="region of interest" description="Disordered" evidence="2">
    <location>
        <begin position="449"/>
        <end position="470"/>
    </location>
</feature>
<feature type="transmembrane region" description="Helical" evidence="3">
    <location>
        <begin position="321"/>
        <end position="339"/>
    </location>
</feature>
<keyword evidence="5" id="KW-1185">Reference proteome</keyword>
<dbReference type="AlphaFoldDB" id="A0A9N9RGT5"/>
<dbReference type="SUPFAM" id="SSF103473">
    <property type="entry name" value="MFS general substrate transporter"/>
    <property type="match status" value="1"/>
</dbReference>
<dbReference type="InterPro" id="IPR039672">
    <property type="entry name" value="MFS_2"/>
</dbReference>
<feature type="transmembrane region" description="Helical" evidence="3">
    <location>
        <begin position="384"/>
        <end position="405"/>
    </location>
</feature>
<dbReference type="GO" id="GO:0008643">
    <property type="term" value="P:carbohydrate transport"/>
    <property type="evidence" value="ECO:0007669"/>
    <property type="project" value="InterPro"/>
</dbReference>
<accession>A0A9N9RGT5</accession>
<proteinExistence type="inferred from homology"/>
<dbReference type="CDD" id="cd17491">
    <property type="entry name" value="MFS_MFSD12"/>
    <property type="match status" value="1"/>
</dbReference>
<sequence>MDNEFVDISTSFKLQLGYGIGHILNDVCASLWFTYFLVYFHLVLEFSASQAGYLMLIGQVVDAISTPFVGFHSDHTDNSISARYGKRKLWHLFGTACVLGSFPFIFTECIGCSMTHKWAQMFYYAAFILIFQIGWASVQISHLSLIPELSEDDHTRSHLTAVRFGFTVFSNLFVYIMTWIVLRITGECDKQQIGPEDAWKFRHIVYVVMSVGLLATIFFHFSVKEKYSYRRQDVLIDDGYNDDTNHHNVFLRKPLLYQIAGVYMSTRLVVNVSQVLIPLYLHRTLGLAARSLAVVPLTVYLGSLAAAGVLRVVPRSFTRKLNYLVGSGCALAGFLWIYMESDDIYKVYFIYIVAVLIGFGGAVMLVTSLALTADLIGSTTGVSAFVYGIMSFTDKLSCGIAISVIQKYADEADSDYYKDVLSWVCGGATLVGLALTVFLPKFAPASESLSNDPSINATGEPTSVSTPEIL</sequence>
<dbReference type="GO" id="GO:0015293">
    <property type="term" value="F:symporter activity"/>
    <property type="evidence" value="ECO:0007669"/>
    <property type="project" value="InterPro"/>
</dbReference>
<evidence type="ECO:0000256" key="1">
    <source>
        <dbReference type="ARBA" id="ARBA00008335"/>
    </source>
</evidence>
<feature type="transmembrane region" description="Helical" evidence="3">
    <location>
        <begin position="420"/>
        <end position="439"/>
    </location>
</feature>
<dbReference type="InterPro" id="IPR036259">
    <property type="entry name" value="MFS_trans_sf"/>
</dbReference>
<comment type="similarity">
    <text evidence="1">Belongs to the major facilitator superfamily.</text>
</comment>
<dbReference type="GO" id="GO:0005886">
    <property type="term" value="C:plasma membrane"/>
    <property type="evidence" value="ECO:0007669"/>
    <property type="project" value="TreeGrafter"/>
</dbReference>
<feature type="transmembrane region" description="Helical" evidence="3">
    <location>
        <begin position="122"/>
        <end position="141"/>
    </location>
</feature>
<dbReference type="Gene3D" id="1.20.1250.20">
    <property type="entry name" value="MFS general substrate transporter like domains"/>
    <property type="match status" value="2"/>
</dbReference>
<reference evidence="4" key="1">
    <citation type="submission" date="2021-12" db="EMBL/GenBank/DDBJ databases">
        <authorList>
            <person name="King R."/>
        </authorList>
    </citation>
    <scope>NUCLEOTIDE SEQUENCE</scope>
</reference>
<keyword evidence="3" id="KW-0472">Membrane</keyword>
<feature type="transmembrane region" description="Helical" evidence="3">
    <location>
        <begin position="161"/>
        <end position="182"/>
    </location>
</feature>
<gene>
    <name evidence="4" type="ORF">DIATSA_LOCUS13880</name>
</gene>
<evidence type="ECO:0000313" key="5">
    <source>
        <dbReference type="Proteomes" id="UP001153714"/>
    </source>
</evidence>